<evidence type="ECO:0000313" key="8">
    <source>
        <dbReference type="Proteomes" id="UP000663608"/>
    </source>
</evidence>
<dbReference type="KEGG" id="lti:JW886_05570"/>
<feature type="transmembrane region" description="Helical" evidence="6">
    <location>
        <begin position="299"/>
        <end position="328"/>
    </location>
</feature>
<feature type="transmembrane region" description="Helical" evidence="6">
    <location>
        <begin position="376"/>
        <end position="395"/>
    </location>
</feature>
<evidence type="ECO:0000256" key="4">
    <source>
        <dbReference type="ARBA" id="ARBA00022989"/>
    </source>
</evidence>
<feature type="transmembrane region" description="Helical" evidence="6">
    <location>
        <begin position="55"/>
        <end position="77"/>
    </location>
</feature>
<organism evidence="7 8">
    <name type="scientific">Lactococcus taiwanensis</name>
    <dbReference type="NCBI Taxonomy" id="1151742"/>
    <lineage>
        <taxon>Bacteria</taxon>
        <taxon>Bacillati</taxon>
        <taxon>Bacillota</taxon>
        <taxon>Bacilli</taxon>
        <taxon>Lactobacillales</taxon>
        <taxon>Streptococcaceae</taxon>
        <taxon>Lactococcus</taxon>
    </lineage>
</organism>
<evidence type="ECO:0000313" key="7">
    <source>
        <dbReference type="EMBL" id="QSE75951.1"/>
    </source>
</evidence>
<comment type="subcellular location">
    <subcellularLocation>
        <location evidence="1">Membrane</location>
        <topology evidence="1">Multi-pass membrane protein</topology>
    </subcellularLocation>
</comment>
<dbReference type="GO" id="GO:0015171">
    <property type="term" value="F:amino acid transmembrane transporter activity"/>
    <property type="evidence" value="ECO:0007669"/>
    <property type="project" value="TreeGrafter"/>
</dbReference>
<reference evidence="7 8" key="1">
    <citation type="submission" date="2021-02" db="EMBL/GenBank/DDBJ databases">
        <title>Complete genome sequence of Lactococcus lactis strain K_LL004.</title>
        <authorList>
            <person name="Kim H.B."/>
        </authorList>
    </citation>
    <scope>NUCLEOTIDE SEQUENCE [LARGE SCALE GENOMIC DNA]</scope>
    <source>
        <strain evidence="7 8">K_LL004</strain>
    </source>
</reference>
<dbReference type="Gene3D" id="1.20.1740.10">
    <property type="entry name" value="Amino acid/polyamine transporter I"/>
    <property type="match status" value="1"/>
</dbReference>
<dbReference type="RefSeq" id="WP_205871517.1">
    <property type="nucleotide sequence ID" value="NZ_CP070872.1"/>
</dbReference>
<dbReference type="PANTHER" id="PTHR43243:SF4">
    <property type="entry name" value="CATIONIC AMINO ACID TRANSPORTER 4"/>
    <property type="match status" value="1"/>
</dbReference>
<feature type="transmembrane region" description="Helical" evidence="6">
    <location>
        <begin position="98"/>
        <end position="125"/>
    </location>
</feature>
<dbReference type="AlphaFoldDB" id="A0AA45KGN3"/>
<keyword evidence="4 6" id="KW-1133">Transmembrane helix</keyword>
<evidence type="ECO:0000256" key="2">
    <source>
        <dbReference type="ARBA" id="ARBA00022448"/>
    </source>
</evidence>
<dbReference type="GO" id="GO:0016020">
    <property type="term" value="C:membrane"/>
    <property type="evidence" value="ECO:0007669"/>
    <property type="project" value="UniProtKB-SubCell"/>
</dbReference>
<keyword evidence="8" id="KW-1185">Reference proteome</keyword>
<feature type="transmembrane region" description="Helical" evidence="6">
    <location>
        <begin position="432"/>
        <end position="452"/>
    </location>
</feature>
<proteinExistence type="predicted"/>
<evidence type="ECO:0000256" key="3">
    <source>
        <dbReference type="ARBA" id="ARBA00022692"/>
    </source>
</evidence>
<evidence type="ECO:0000256" key="6">
    <source>
        <dbReference type="SAM" id="Phobius"/>
    </source>
</evidence>
<feature type="transmembrane region" description="Helical" evidence="6">
    <location>
        <begin position="349"/>
        <end position="370"/>
    </location>
</feature>
<dbReference type="InterPro" id="IPR002293">
    <property type="entry name" value="AA/rel_permease1"/>
</dbReference>
<evidence type="ECO:0000256" key="5">
    <source>
        <dbReference type="ARBA" id="ARBA00023136"/>
    </source>
</evidence>
<dbReference type="EMBL" id="CP070872">
    <property type="protein sequence ID" value="QSE75951.1"/>
    <property type="molecule type" value="Genomic_DNA"/>
</dbReference>
<feature type="transmembrane region" description="Helical" evidence="6">
    <location>
        <begin position="178"/>
        <end position="198"/>
    </location>
</feature>
<feature type="transmembrane region" description="Helical" evidence="6">
    <location>
        <begin position="407"/>
        <end position="426"/>
    </location>
</feature>
<protein>
    <submittedName>
        <fullName evidence="7">Amino acid permease</fullName>
    </submittedName>
</protein>
<feature type="transmembrane region" description="Helical" evidence="6">
    <location>
        <begin position="255"/>
        <end position="279"/>
    </location>
</feature>
<evidence type="ECO:0000256" key="1">
    <source>
        <dbReference type="ARBA" id="ARBA00004141"/>
    </source>
</evidence>
<dbReference type="PIRSF" id="PIRSF006060">
    <property type="entry name" value="AA_transporter"/>
    <property type="match status" value="1"/>
</dbReference>
<dbReference type="Pfam" id="PF13520">
    <property type="entry name" value="AA_permease_2"/>
    <property type="match status" value="1"/>
</dbReference>
<sequence length="463" mass="50775">MNIFRKKPFSMENEKLERVRRLKSMDLVFLGLGSMVGTGVFTLTGRAAATVAGPSLIVSIIVASVAIGFSALIFSEFASRIPAQGGPYGYLYTLFGEFPAWIAGTLLMIEFFTGLSVTASGWGSYIKGLLGLHLPAVINGPLGTASHFSIDLIPVLIIIAITLLGFLGTHTMLRFNRVLVVLKLVALAIFIIAGLFFLNPDNWQNFAPFGWTSIFSGKGMLAGASLMFMAFLGFETISVSSEETKDPEHAIPSGIMGALFITAIIYILVTLVLTGMVHYTQLDVSDVLAFALRSVGLTWLGNIISIVALFTLLTVGITMSYALVQTLYGISRDGLLPKKLSRLSGKYRVPKNAILLMGILAMLVTGLFSIDRLSGFLNLCTLLYLMMLAVGIIKLRHDYGEPEEGEFRTPFVPFLPIVSLLISFGLLLNYDWITWFVLIILLLLATLFYFGYSYRHSHLRNED</sequence>
<dbReference type="PANTHER" id="PTHR43243">
    <property type="entry name" value="INNER MEMBRANE TRANSPORTER YGJI-RELATED"/>
    <property type="match status" value="1"/>
</dbReference>
<gene>
    <name evidence="7" type="ORF">JW886_05570</name>
</gene>
<feature type="transmembrane region" description="Helical" evidence="6">
    <location>
        <begin position="210"/>
        <end position="234"/>
    </location>
</feature>
<feature type="transmembrane region" description="Helical" evidence="6">
    <location>
        <begin position="145"/>
        <end position="166"/>
    </location>
</feature>
<dbReference type="Proteomes" id="UP000663608">
    <property type="component" value="Chromosome"/>
</dbReference>
<keyword evidence="3 6" id="KW-0812">Transmembrane</keyword>
<feature type="transmembrane region" description="Helical" evidence="6">
    <location>
        <begin position="27"/>
        <end position="49"/>
    </location>
</feature>
<keyword evidence="2" id="KW-0813">Transport</keyword>
<keyword evidence="5 6" id="KW-0472">Membrane</keyword>
<accession>A0AA45KGN3</accession>
<name>A0AA45KGN3_9LACT</name>